<evidence type="ECO:0000256" key="5">
    <source>
        <dbReference type="ARBA" id="ARBA00023078"/>
    </source>
</evidence>
<dbReference type="GO" id="GO:0051537">
    <property type="term" value="F:2 iron, 2 sulfur cluster binding"/>
    <property type="evidence" value="ECO:0007669"/>
    <property type="project" value="UniProtKB-KW"/>
</dbReference>
<organism evidence="10 11">
    <name type="scientific">Aetokthonos hydrillicola Thurmond2011</name>
    <dbReference type="NCBI Taxonomy" id="2712845"/>
    <lineage>
        <taxon>Bacteria</taxon>
        <taxon>Bacillati</taxon>
        <taxon>Cyanobacteriota</taxon>
        <taxon>Cyanophyceae</taxon>
        <taxon>Nostocales</taxon>
        <taxon>Hapalosiphonaceae</taxon>
        <taxon>Aetokthonos</taxon>
    </lineage>
</organism>
<keyword evidence="4" id="KW-0411">Iron-sulfur</keyword>
<dbReference type="AlphaFoldDB" id="A0AAP5I411"/>
<dbReference type="GO" id="GO:0016705">
    <property type="term" value="F:oxidoreductase activity, acting on paired donors, with incorporation or reduction of molecular oxygen"/>
    <property type="evidence" value="ECO:0007669"/>
    <property type="project" value="UniProtKB-ARBA"/>
</dbReference>
<dbReference type="InterPro" id="IPR014349">
    <property type="entry name" value="Rieske_Fe-S_prot"/>
</dbReference>
<keyword evidence="2" id="KW-0479">Metal-binding</keyword>
<comment type="caution">
    <text evidence="10">The sequence shown here is derived from an EMBL/GenBank/DDBJ whole genome shotgun (WGS) entry which is preliminary data.</text>
</comment>
<keyword evidence="11" id="KW-1185">Reference proteome</keyword>
<keyword evidence="8" id="KW-0732">Signal</keyword>
<evidence type="ECO:0000256" key="4">
    <source>
        <dbReference type="ARBA" id="ARBA00023014"/>
    </source>
</evidence>
<dbReference type="Pfam" id="PF00355">
    <property type="entry name" value="Rieske"/>
    <property type="match status" value="1"/>
</dbReference>
<dbReference type="PROSITE" id="PS51296">
    <property type="entry name" value="RIESKE"/>
    <property type="match status" value="1"/>
</dbReference>
<keyword evidence="5" id="KW-0793">Thylakoid</keyword>
<evidence type="ECO:0000256" key="1">
    <source>
        <dbReference type="ARBA" id="ARBA00022714"/>
    </source>
</evidence>
<dbReference type="GO" id="GO:0046872">
    <property type="term" value="F:metal ion binding"/>
    <property type="evidence" value="ECO:0007669"/>
    <property type="project" value="UniProtKB-KW"/>
</dbReference>
<dbReference type="PANTHER" id="PTHR10134">
    <property type="entry name" value="CYTOCHROME B-C1 COMPLEX SUBUNIT RIESKE, MITOCHONDRIAL"/>
    <property type="match status" value="1"/>
</dbReference>
<dbReference type="InterPro" id="IPR005805">
    <property type="entry name" value="Rieske_Fe-S_prot_C"/>
</dbReference>
<comment type="cofactor">
    <cofactor evidence="7">
        <name>[2Fe-2S] cluster</name>
        <dbReference type="ChEBI" id="CHEBI:190135"/>
    </cofactor>
</comment>
<dbReference type="PRINTS" id="PR00162">
    <property type="entry name" value="RIESKE"/>
</dbReference>
<reference evidence="11" key="1">
    <citation type="journal article" date="2021" name="Science">
        <title>Hunting the eagle killer: A cyanobacterial neurotoxin causes vacuolar myelinopathy.</title>
        <authorList>
            <person name="Breinlinger S."/>
            <person name="Phillips T.J."/>
            <person name="Haram B.N."/>
            <person name="Mares J."/>
            <person name="Martinez Yerena J.A."/>
            <person name="Hrouzek P."/>
            <person name="Sobotka R."/>
            <person name="Henderson W.M."/>
            <person name="Schmieder P."/>
            <person name="Williams S.M."/>
            <person name="Lauderdale J.D."/>
            <person name="Wilde H.D."/>
            <person name="Gerrin W."/>
            <person name="Kust A."/>
            <person name="Washington J.W."/>
            <person name="Wagner C."/>
            <person name="Geier B."/>
            <person name="Liebeke M."/>
            <person name="Enke H."/>
            <person name="Niedermeyer T.H.J."/>
            <person name="Wilde S.B."/>
        </authorList>
    </citation>
    <scope>NUCLEOTIDE SEQUENCE [LARGE SCALE GENOMIC DNA]</scope>
    <source>
        <strain evidence="11">Thurmond2011</strain>
    </source>
</reference>
<evidence type="ECO:0000256" key="2">
    <source>
        <dbReference type="ARBA" id="ARBA00022723"/>
    </source>
</evidence>
<evidence type="ECO:0000256" key="7">
    <source>
        <dbReference type="ARBA" id="ARBA00034078"/>
    </source>
</evidence>
<keyword evidence="3" id="KW-0408">Iron</keyword>
<protein>
    <submittedName>
        <fullName evidence="10">Rieske 2Fe-2S domain-containing protein</fullName>
    </submittedName>
</protein>
<feature type="chain" id="PRO_5042904220" evidence="8">
    <location>
        <begin position="25"/>
        <end position="159"/>
    </location>
</feature>
<evidence type="ECO:0000256" key="6">
    <source>
        <dbReference type="ARBA" id="ARBA00023157"/>
    </source>
</evidence>
<proteinExistence type="predicted"/>
<accession>A0AAP5I411</accession>
<evidence type="ECO:0000313" key="11">
    <source>
        <dbReference type="Proteomes" id="UP000667802"/>
    </source>
</evidence>
<gene>
    <name evidence="10" type="ORF">G7B40_008805</name>
</gene>
<dbReference type="Proteomes" id="UP000667802">
    <property type="component" value="Unassembled WGS sequence"/>
</dbReference>
<keyword evidence="1" id="KW-0001">2Fe-2S</keyword>
<evidence type="ECO:0000313" key="10">
    <source>
        <dbReference type="EMBL" id="MDR9894668.1"/>
    </source>
</evidence>
<dbReference type="InterPro" id="IPR036922">
    <property type="entry name" value="Rieske_2Fe-2S_sf"/>
</dbReference>
<dbReference type="PROSITE" id="PS51257">
    <property type="entry name" value="PROKAR_LIPOPROTEIN"/>
    <property type="match status" value="1"/>
</dbReference>
<feature type="signal peptide" evidence="8">
    <location>
        <begin position="1"/>
        <end position="24"/>
    </location>
</feature>
<sequence length="159" mass="16860">MNRRSFLDKFRLVCLSSSLSFAFAACSQSQSLKKQSQNLPTPLASKAIRPDGYISVGKIKDLSTQGAIASNGGVASPVDGLNTIIVKNPQDPKTPFAVNPKCTHQGCVVEWHGDKNVFICPCHGAEFDASGSVVRGPAGKPLQTYAVKVEEGSILIKAT</sequence>
<dbReference type="GO" id="GO:0016020">
    <property type="term" value="C:membrane"/>
    <property type="evidence" value="ECO:0007669"/>
    <property type="project" value="InterPro"/>
</dbReference>
<keyword evidence="6" id="KW-1015">Disulfide bond</keyword>
<dbReference type="SUPFAM" id="SSF50022">
    <property type="entry name" value="ISP domain"/>
    <property type="match status" value="1"/>
</dbReference>
<dbReference type="InterPro" id="IPR017941">
    <property type="entry name" value="Rieske_2Fe-2S"/>
</dbReference>
<dbReference type="Gene3D" id="2.102.10.10">
    <property type="entry name" value="Rieske [2Fe-2S] iron-sulphur domain"/>
    <property type="match status" value="1"/>
</dbReference>
<feature type="domain" description="Rieske" evidence="9">
    <location>
        <begin position="64"/>
        <end position="156"/>
    </location>
</feature>
<dbReference type="RefSeq" id="WP_208348228.1">
    <property type="nucleotide sequence ID" value="NZ_JAALHA020000003.1"/>
</dbReference>
<dbReference type="EMBL" id="JAALHA020000003">
    <property type="protein sequence ID" value="MDR9894668.1"/>
    <property type="molecule type" value="Genomic_DNA"/>
</dbReference>
<dbReference type="GO" id="GO:0004497">
    <property type="term" value="F:monooxygenase activity"/>
    <property type="evidence" value="ECO:0007669"/>
    <property type="project" value="UniProtKB-ARBA"/>
</dbReference>
<evidence type="ECO:0000256" key="8">
    <source>
        <dbReference type="SAM" id="SignalP"/>
    </source>
</evidence>
<evidence type="ECO:0000259" key="9">
    <source>
        <dbReference type="PROSITE" id="PS51296"/>
    </source>
</evidence>
<name>A0AAP5I411_9CYAN</name>
<evidence type="ECO:0000256" key="3">
    <source>
        <dbReference type="ARBA" id="ARBA00023004"/>
    </source>
</evidence>